<dbReference type="RefSeq" id="YP_009151253.1">
    <property type="nucleotide sequence ID" value="NC_027369.1"/>
</dbReference>
<keyword evidence="2" id="KW-1185">Reference proteome</keyword>
<dbReference type="EMBL" id="JX560968">
    <property type="protein sequence ID" value="AFU62342.1"/>
    <property type="molecule type" value="Genomic_DNA"/>
</dbReference>
<evidence type="ECO:0000313" key="1">
    <source>
        <dbReference type="EMBL" id="AFU62342.1"/>
    </source>
</evidence>
<sequence length="43" mass="5292">MDFFIHTYTDIVGVYRQFAQFDWRIDVGLKKCYTAFYIPEMFD</sequence>
<dbReference type="GeneID" id="24646017"/>
<proteinExistence type="predicted"/>
<dbReference type="Proteomes" id="UP000008039">
    <property type="component" value="Segment"/>
</dbReference>
<organism evidence="1 2">
    <name type="scientific">Escherichia phage EC6</name>
    <dbReference type="NCBI Taxonomy" id="1229757"/>
    <lineage>
        <taxon>Viruses</taxon>
        <taxon>Duplodnaviria</taxon>
        <taxon>Heunggongvirae</taxon>
        <taxon>Uroviricota</taxon>
        <taxon>Caudoviricetes</taxon>
        <taxon>Andersonviridae</taxon>
        <taxon>Ounavirinae</taxon>
        <taxon>Felixounavirus</taxon>
        <taxon>Felixounavirus EC6</taxon>
    </lineage>
</organism>
<dbReference type="KEGG" id="vg:24646017"/>
<evidence type="ECO:0000313" key="2">
    <source>
        <dbReference type="Proteomes" id="UP000008039"/>
    </source>
</evidence>
<accession>K4I0M7</accession>
<name>K4I0M7_9CAUD</name>
<reference evidence="1 2" key="1">
    <citation type="journal article" date="2013" name="Genome Announc.">
        <title>Complete Genome Sequence of Bacteriophage EC6, Capable of Lysing Escherichia coli O157:H7.</title>
        <authorList>
            <person name="Tiwari B.R."/>
            <person name="Kim J."/>
        </authorList>
    </citation>
    <scope>NUCLEOTIDE SEQUENCE [LARGE SCALE GENOMIC DNA]</scope>
</reference>
<protein>
    <submittedName>
        <fullName evidence="1">Uncharacterized protein</fullName>
    </submittedName>
</protein>